<evidence type="ECO:0000256" key="1">
    <source>
        <dbReference type="SAM" id="MobiDB-lite"/>
    </source>
</evidence>
<gene>
    <name evidence="2" type="ORF">F1599_21945</name>
</gene>
<proteinExistence type="predicted"/>
<evidence type="ECO:0000313" key="3">
    <source>
        <dbReference type="Proteomes" id="UP000324324"/>
    </source>
</evidence>
<name>A0A5M8A3J9_9BURK</name>
<dbReference type="AlphaFoldDB" id="A0A5M8A3J9"/>
<feature type="region of interest" description="Disordered" evidence="1">
    <location>
        <begin position="1"/>
        <end position="68"/>
    </location>
</feature>
<protein>
    <submittedName>
        <fullName evidence="2">Uncharacterized protein</fullName>
    </submittedName>
</protein>
<organism evidence="2 3">
    <name type="scientific">Cupriavidus cauae</name>
    <dbReference type="NCBI Taxonomy" id="2608999"/>
    <lineage>
        <taxon>Bacteria</taxon>
        <taxon>Pseudomonadati</taxon>
        <taxon>Pseudomonadota</taxon>
        <taxon>Betaproteobacteria</taxon>
        <taxon>Burkholderiales</taxon>
        <taxon>Burkholderiaceae</taxon>
        <taxon>Cupriavidus</taxon>
    </lineage>
</organism>
<feature type="region of interest" description="Disordered" evidence="1">
    <location>
        <begin position="95"/>
        <end position="114"/>
    </location>
</feature>
<dbReference type="EMBL" id="VWRN01000054">
    <property type="protein sequence ID" value="KAA6118298.1"/>
    <property type="molecule type" value="Genomic_DNA"/>
</dbReference>
<reference evidence="2 3" key="1">
    <citation type="submission" date="2019-09" db="EMBL/GenBank/DDBJ databases">
        <title>Isolation of a novel species in the genus Cupriavidus from patients with sepsis using whole genome sequencing.</title>
        <authorList>
            <person name="Kweon O.J."/>
            <person name="Lee M.-K."/>
        </authorList>
    </citation>
    <scope>NUCLEOTIDE SEQUENCE [LARGE SCALE GENOMIC DNA]</scope>
    <source>
        <strain evidence="2 3">MKL-01</strain>
    </source>
</reference>
<sequence length="130" mass="14168">MREAPAAPAGKYARDTGPREYPGTLAQPHRGIAPRSQGEPPGAGQRDHAARRQRPPRPVQRLGQQQRRLDQFHVAIRDMQLGAGFGMEGERLPGAQRQRAVQVDGMGQQGEDGHDGLGRFGCVCVSPTQR</sequence>
<evidence type="ECO:0000313" key="2">
    <source>
        <dbReference type="EMBL" id="KAA6118298.1"/>
    </source>
</evidence>
<accession>A0A5M8A3J9</accession>
<comment type="caution">
    <text evidence="2">The sequence shown here is derived from an EMBL/GenBank/DDBJ whole genome shotgun (WGS) entry which is preliminary data.</text>
</comment>
<dbReference type="Proteomes" id="UP000324324">
    <property type="component" value="Unassembled WGS sequence"/>
</dbReference>
<keyword evidence="3" id="KW-1185">Reference proteome</keyword>